<accession>A0A4Y2PB10</accession>
<dbReference type="Proteomes" id="UP000499080">
    <property type="component" value="Unassembled WGS sequence"/>
</dbReference>
<dbReference type="EMBL" id="BGPR01010679">
    <property type="protein sequence ID" value="GBN47427.1"/>
    <property type="molecule type" value="Genomic_DNA"/>
</dbReference>
<proteinExistence type="predicted"/>
<comment type="caution">
    <text evidence="1">The sequence shown here is derived from an EMBL/GenBank/DDBJ whole genome shotgun (WGS) entry which is preliminary data.</text>
</comment>
<keyword evidence="3" id="KW-1185">Reference proteome</keyword>
<reference evidence="1 3" key="1">
    <citation type="journal article" date="2019" name="Sci. Rep.">
        <title>Orb-weaving spider Araneus ventricosus genome elucidates the spidroin gene catalogue.</title>
        <authorList>
            <person name="Kono N."/>
            <person name="Nakamura H."/>
            <person name="Ohtoshi R."/>
            <person name="Moran D.A.P."/>
            <person name="Shinohara A."/>
            <person name="Yoshida Y."/>
            <person name="Fujiwara M."/>
            <person name="Mori M."/>
            <person name="Tomita M."/>
            <person name="Arakawa K."/>
        </authorList>
    </citation>
    <scope>NUCLEOTIDE SEQUENCE [LARGE SCALE GENOMIC DNA]</scope>
</reference>
<sequence>MLKLETCAIAHCASPLRASGLSVLRFNRRLKETTLVSIPTRKWCVPRCDKNRQKDFMEYIYLTPSVWRFGTRFYRRSAVFTNLMLVRSIVENPSPASEAWKFGEEVLAQVLPLSSDKCLK</sequence>
<evidence type="ECO:0000313" key="1">
    <source>
        <dbReference type="EMBL" id="GBN47427.1"/>
    </source>
</evidence>
<organism evidence="1 3">
    <name type="scientific">Araneus ventricosus</name>
    <name type="common">Orbweaver spider</name>
    <name type="synonym">Epeira ventricosa</name>
    <dbReference type="NCBI Taxonomy" id="182803"/>
    <lineage>
        <taxon>Eukaryota</taxon>
        <taxon>Metazoa</taxon>
        <taxon>Ecdysozoa</taxon>
        <taxon>Arthropoda</taxon>
        <taxon>Chelicerata</taxon>
        <taxon>Arachnida</taxon>
        <taxon>Araneae</taxon>
        <taxon>Araneomorphae</taxon>
        <taxon>Entelegynae</taxon>
        <taxon>Araneoidea</taxon>
        <taxon>Araneidae</taxon>
        <taxon>Araneus</taxon>
    </lineage>
</organism>
<evidence type="ECO:0000313" key="2">
    <source>
        <dbReference type="EMBL" id="GBN58041.1"/>
    </source>
</evidence>
<evidence type="ECO:0000313" key="3">
    <source>
        <dbReference type="Proteomes" id="UP000499080"/>
    </source>
</evidence>
<dbReference type="AlphaFoldDB" id="A0A4Y2PB10"/>
<name>A0A4Y2PB10_ARAVE</name>
<dbReference type="EMBL" id="BGPR01012858">
    <property type="protein sequence ID" value="GBN58041.1"/>
    <property type="molecule type" value="Genomic_DNA"/>
</dbReference>
<gene>
    <name evidence="2" type="ORF">AVEN_39953_1</name>
    <name evidence="1" type="ORF">AVEN_55149_1</name>
</gene>
<protein>
    <submittedName>
        <fullName evidence="1">Uncharacterized protein</fullName>
    </submittedName>
</protein>